<dbReference type="Gene3D" id="3.40.50.1950">
    <property type="entry name" value="Flavin prenyltransferase-like"/>
    <property type="match status" value="1"/>
</dbReference>
<evidence type="ECO:0000313" key="2">
    <source>
        <dbReference type="EMBL" id="SUZ99858.1"/>
    </source>
</evidence>
<evidence type="ECO:0000259" key="1">
    <source>
        <dbReference type="Pfam" id="PF02441"/>
    </source>
</evidence>
<feature type="non-terminal residue" evidence="2">
    <location>
        <position position="37"/>
    </location>
</feature>
<dbReference type="InterPro" id="IPR003382">
    <property type="entry name" value="Flavoprotein"/>
</dbReference>
<reference evidence="2" key="1">
    <citation type="submission" date="2018-05" db="EMBL/GenBank/DDBJ databases">
        <authorList>
            <person name="Lanie J.A."/>
            <person name="Ng W.-L."/>
            <person name="Kazmierczak K.M."/>
            <person name="Andrzejewski T.M."/>
            <person name="Davidsen T.M."/>
            <person name="Wayne K.J."/>
            <person name="Tettelin H."/>
            <person name="Glass J.I."/>
            <person name="Rusch D."/>
            <person name="Podicherti R."/>
            <person name="Tsui H.-C.T."/>
            <person name="Winkler M.E."/>
        </authorList>
    </citation>
    <scope>NUCLEOTIDE SEQUENCE</scope>
</reference>
<dbReference type="SUPFAM" id="SSF52507">
    <property type="entry name" value="Homo-oligomeric flavin-containing Cys decarboxylases, HFCD"/>
    <property type="match status" value="1"/>
</dbReference>
<dbReference type="EMBL" id="UINC01002745">
    <property type="protein sequence ID" value="SUZ99858.1"/>
    <property type="molecule type" value="Genomic_DNA"/>
</dbReference>
<dbReference type="Pfam" id="PF02441">
    <property type="entry name" value="Flavoprotein"/>
    <property type="match status" value="1"/>
</dbReference>
<proteinExistence type="predicted"/>
<dbReference type="GO" id="GO:0003824">
    <property type="term" value="F:catalytic activity"/>
    <property type="evidence" value="ECO:0007669"/>
    <property type="project" value="InterPro"/>
</dbReference>
<dbReference type="InterPro" id="IPR036551">
    <property type="entry name" value="Flavin_trans-like"/>
</dbReference>
<accession>A0A381S985</accession>
<gene>
    <name evidence="2" type="ORF">METZ01_LOCUS52712</name>
</gene>
<sequence>MSGASGMIYGIRLLEVLSEVEDCETHVVISNGAKLSI</sequence>
<name>A0A381S985_9ZZZZ</name>
<dbReference type="AlphaFoldDB" id="A0A381S985"/>
<organism evidence="2">
    <name type="scientific">marine metagenome</name>
    <dbReference type="NCBI Taxonomy" id="408172"/>
    <lineage>
        <taxon>unclassified sequences</taxon>
        <taxon>metagenomes</taxon>
        <taxon>ecological metagenomes</taxon>
    </lineage>
</organism>
<protein>
    <recommendedName>
        <fullName evidence="1">Flavoprotein domain-containing protein</fullName>
    </recommendedName>
</protein>
<feature type="domain" description="Flavoprotein" evidence="1">
    <location>
        <begin position="1"/>
        <end position="34"/>
    </location>
</feature>
<feature type="non-terminal residue" evidence="2">
    <location>
        <position position="1"/>
    </location>
</feature>